<gene>
    <name evidence="14" type="primary">ribD</name>
    <name evidence="14" type="ORF">EGN73_15075</name>
</gene>
<reference evidence="14 15" key="1">
    <citation type="journal article" date="2020" name="Syst. Appl. Microbiol.">
        <title>Arthrospiribacter ruber gen. nov., sp. nov., a novel bacterium isolated from Arthrospira cultures.</title>
        <authorList>
            <person name="Waleron M."/>
            <person name="Misztak A."/>
            <person name="Waleron M.M."/>
            <person name="Furmaniak M."/>
            <person name="Mrozik A."/>
            <person name="Waleron K."/>
        </authorList>
    </citation>
    <scope>NUCLEOTIDE SEQUENCE [LARGE SCALE GENOMIC DNA]</scope>
    <source>
        <strain evidence="14 15">DPMB0001</strain>
    </source>
</reference>
<dbReference type="PANTHER" id="PTHR38011">
    <property type="entry name" value="DIHYDROFOLATE REDUCTASE FAMILY PROTEIN (AFU_ORTHOLOGUE AFUA_8G06820)"/>
    <property type="match status" value="1"/>
</dbReference>
<comment type="similarity">
    <text evidence="3 12">In the N-terminal section; belongs to the cytidine and deoxycytidylate deaminase family.</text>
</comment>
<comment type="function">
    <text evidence="1 12">Converts 2,5-diamino-6-(ribosylamino)-4(3h)-pyrimidinone 5'-phosphate into 5-amino-6-(ribosylamino)-2,4(1h,3h)-pyrimidinedione 5'-phosphate.</text>
</comment>
<dbReference type="AlphaFoldDB" id="A0A951MEA6"/>
<dbReference type="InterPro" id="IPR016192">
    <property type="entry name" value="APOBEC/CMP_deaminase_Zn-bd"/>
</dbReference>
<dbReference type="InterPro" id="IPR050765">
    <property type="entry name" value="Riboflavin_Biosynth_HTPR"/>
</dbReference>
<evidence type="ECO:0000256" key="10">
    <source>
        <dbReference type="ARBA" id="ARBA00023002"/>
    </source>
</evidence>
<evidence type="ECO:0000256" key="9">
    <source>
        <dbReference type="ARBA" id="ARBA00022857"/>
    </source>
</evidence>
<evidence type="ECO:0000313" key="15">
    <source>
        <dbReference type="Proteomes" id="UP000727490"/>
    </source>
</evidence>
<evidence type="ECO:0000259" key="13">
    <source>
        <dbReference type="PROSITE" id="PS51747"/>
    </source>
</evidence>
<feature type="domain" description="CMP/dCMP-type deaminase" evidence="13">
    <location>
        <begin position="2"/>
        <end position="126"/>
    </location>
</feature>
<dbReference type="EC" id="1.1.1.193" evidence="12"/>
<evidence type="ECO:0000256" key="3">
    <source>
        <dbReference type="ARBA" id="ARBA00005259"/>
    </source>
</evidence>
<keyword evidence="6 12" id="KW-0479">Metal-binding</keyword>
<dbReference type="InterPro" id="IPR002125">
    <property type="entry name" value="CMP_dCMP_dom"/>
</dbReference>
<dbReference type="EMBL" id="RPHB01000007">
    <property type="protein sequence ID" value="MBW3469122.1"/>
    <property type="molecule type" value="Genomic_DNA"/>
</dbReference>
<dbReference type="Proteomes" id="UP000727490">
    <property type="component" value="Unassembled WGS sequence"/>
</dbReference>
<evidence type="ECO:0000313" key="14">
    <source>
        <dbReference type="EMBL" id="MBW3469122.1"/>
    </source>
</evidence>
<comment type="pathway">
    <text evidence="12">Cofactor biosynthesis; riboflavin biosynthesis; 5-amino-6-(D-ribitylamino)uracil from GTP: step 3/4.</text>
</comment>
<dbReference type="InterPro" id="IPR004794">
    <property type="entry name" value="Eubact_RibD"/>
</dbReference>
<evidence type="ECO:0000256" key="8">
    <source>
        <dbReference type="ARBA" id="ARBA00022833"/>
    </source>
</evidence>
<dbReference type="GO" id="GO:0009231">
    <property type="term" value="P:riboflavin biosynthetic process"/>
    <property type="evidence" value="ECO:0007669"/>
    <property type="project" value="UniProtKB-KW"/>
</dbReference>
<evidence type="ECO:0000256" key="1">
    <source>
        <dbReference type="ARBA" id="ARBA00002151"/>
    </source>
</evidence>
<dbReference type="EC" id="3.5.4.26" evidence="12"/>
<keyword evidence="15" id="KW-1185">Reference proteome</keyword>
<accession>A0A951MEA6</accession>
<comment type="catalytic activity">
    <reaction evidence="12">
        <text>2,5-diamino-6-hydroxy-4-(5-phosphoribosylamino)-pyrimidine + H2O + H(+) = 5-amino-6-(5-phospho-D-ribosylamino)uracil + NH4(+)</text>
        <dbReference type="Rhea" id="RHEA:21868"/>
        <dbReference type="ChEBI" id="CHEBI:15377"/>
        <dbReference type="ChEBI" id="CHEBI:15378"/>
        <dbReference type="ChEBI" id="CHEBI:28938"/>
        <dbReference type="ChEBI" id="CHEBI:58453"/>
        <dbReference type="ChEBI" id="CHEBI:58614"/>
        <dbReference type="EC" id="3.5.4.26"/>
    </reaction>
</comment>
<dbReference type="GO" id="GO:0008703">
    <property type="term" value="F:5-amino-6-(5-phosphoribosylamino)uracil reductase activity"/>
    <property type="evidence" value="ECO:0007669"/>
    <property type="project" value="InterPro"/>
</dbReference>
<proteinExistence type="inferred from homology"/>
<dbReference type="GO" id="GO:0008835">
    <property type="term" value="F:diaminohydroxyphosphoribosylaminopyrimidine deaminase activity"/>
    <property type="evidence" value="ECO:0007669"/>
    <property type="project" value="UniProtKB-EC"/>
</dbReference>
<dbReference type="InterPro" id="IPR002734">
    <property type="entry name" value="RibDG_C"/>
</dbReference>
<sequence length="344" mass="39188">MDKDVQYMRRALDLAELGRGSVSPNPMVGCVVVHQDRIIGEGYHMKYGGPHAEPNAIASVKNKELLSKSTVYVTLEPCSHWGKTPPCADLLIERKVKKVIIAAVDSNPLVGGRGIQKLRDAGVEVVQGIMEKEAIELNKRFFTFIQKKRPFIILKWAETQDGFVARENYDSKWISNPYSRQLVHKWRSEEDAIMVGTLTAKYDNPRLDVREWTGKNPIRVLIDRNLSLPNDLHLFDQKIPTLCYHQSDRSDQENLSFIKLKDGFDLEDVLQDLYSKKIQSIIIEGGAKILNKLISKNLWDEARVFTSNVCFGTGIHAPQMKGRSFDQISMQGDHLKIFKNHTEK</sequence>
<evidence type="ECO:0000256" key="7">
    <source>
        <dbReference type="ARBA" id="ARBA00022801"/>
    </source>
</evidence>
<keyword evidence="10 12" id="KW-0560">Oxidoreductase</keyword>
<comment type="similarity">
    <text evidence="4 12">In the C-terminal section; belongs to the HTP reductase family.</text>
</comment>
<organism evidence="14 15">
    <name type="scientific">Arthrospiribacter ruber</name>
    <dbReference type="NCBI Taxonomy" id="2487934"/>
    <lineage>
        <taxon>Bacteria</taxon>
        <taxon>Pseudomonadati</taxon>
        <taxon>Bacteroidota</taxon>
        <taxon>Cytophagia</taxon>
        <taxon>Cytophagales</taxon>
        <taxon>Cyclobacteriaceae</taxon>
        <taxon>Arthrospiribacter</taxon>
    </lineage>
</organism>
<evidence type="ECO:0000256" key="2">
    <source>
        <dbReference type="ARBA" id="ARBA00004882"/>
    </source>
</evidence>
<dbReference type="PROSITE" id="PS51747">
    <property type="entry name" value="CYT_DCMP_DEAMINASES_2"/>
    <property type="match status" value="1"/>
</dbReference>
<protein>
    <recommendedName>
        <fullName evidence="12">Riboflavin biosynthesis protein RibD</fullName>
    </recommendedName>
    <domain>
        <recommendedName>
            <fullName evidence="12">Diaminohydroxyphosphoribosylaminopyrimidine deaminase</fullName>
            <shortName evidence="12">DRAP deaminase</shortName>
            <ecNumber evidence="12">3.5.4.26</ecNumber>
        </recommendedName>
        <alternativeName>
            <fullName evidence="12">Riboflavin-specific deaminase</fullName>
        </alternativeName>
    </domain>
    <domain>
        <recommendedName>
            <fullName evidence="12">5-amino-6-(5-phosphoribosylamino)uracil reductase</fullName>
            <ecNumber evidence="12">1.1.1.193</ecNumber>
        </recommendedName>
        <alternativeName>
            <fullName evidence="12">HTP reductase</fullName>
        </alternativeName>
    </domain>
</protein>
<dbReference type="GO" id="GO:0008270">
    <property type="term" value="F:zinc ion binding"/>
    <property type="evidence" value="ECO:0007669"/>
    <property type="project" value="InterPro"/>
</dbReference>
<name>A0A951MEA6_9BACT</name>
<dbReference type="PIRSF" id="PIRSF006769">
    <property type="entry name" value="RibD"/>
    <property type="match status" value="1"/>
</dbReference>
<dbReference type="PANTHER" id="PTHR38011:SF7">
    <property type="entry name" value="2,5-DIAMINO-6-RIBOSYLAMINO-4(3H)-PYRIMIDINONE 5'-PHOSPHATE REDUCTASE"/>
    <property type="match status" value="1"/>
</dbReference>
<keyword evidence="11" id="KW-0511">Multifunctional enzyme</keyword>
<comment type="caution">
    <text evidence="14">The sequence shown here is derived from an EMBL/GenBank/DDBJ whole genome shotgun (WGS) entry which is preliminary data.</text>
</comment>
<dbReference type="NCBIfam" id="TIGR00326">
    <property type="entry name" value="eubact_ribD"/>
    <property type="match status" value="1"/>
</dbReference>
<dbReference type="Pfam" id="PF00383">
    <property type="entry name" value="dCMP_cyt_deam_1"/>
    <property type="match status" value="1"/>
</dbReference>
<keyword evidence="8 12" id="KW-0862">Zinc</keyword>
<dbReference type="RefSeq" id="WP_219292298.1">
    <property type="nucleotide sequence ID" value="NZ_RPHB01000007.1"/>
</dbReference>
<dbReference type="PROSITE" id="PS00903">
    <property type="entry name" value="CYT_DCMP_DEAMINASES_1"/>
    <property type="match status" value="1"/>
</dbReference>
<evidence type="ECO:0000256" key="4">
    <source>
        <dbReference type="ARBA" id="ARBA00007417"/>
    </source>
</evidence>
<dbReference type="FunFam" id="3.40.140.10:FF:000025">
    <property type="entry name" value="Riboflavin biosynthesis protein RibD"/>
    <property type="match status" value="1"/>
</dbReference>
<evidence type="ECO:0000256" key="12">
    <source>
        <dbReference type="PIRNR" id="PIRNR006769"/>
    </source>
</evidence>
<evidence type="ECO:0000256" key="6">
    <source>
        <dbReference type="ARBA" id="ARBA00022723"/>
    </source>
</evidence>
<dbReference type="Pfam" id="PF01872">
    <property type="entry name" value="RibD_C"/>
    <property type="match status" value="1"/>
</dbReference>
<comment type="pathway">
    <text evidence="2 12">Cofactor biosynthesis; riboflavin biosynthesis; 5-amino-6-(D-ribitylamino)uracil from GTP: step 2/4.</text>
</comment>
<keyword evidence="7 12" id="KW-0378">Hydrolase</keyword>
<comment type="catalytic activity">
    <reaction evidence="12">
        <text>5-amino-6-(5-phospho-D-ribitylamino)uracil + NADP(+) = 5-amino-6-(5-phospho-D-ribosylamino)uracil + NADPH + H(+)</text>
        <dbReference type="Rhea" id="RHEA:17845"/>
        <dbReference type="ChEBI" id="CHEBI:15378"/>
        <dbReference type="ChEBI" id="CHEBI:57783"/>
        <dbReference type="ChEBI" id="CHEBI:58349"/>
        <dbReference type="ChEBI" id="CHEBI:58421"/>
        <dbReference type="ChEBI" id="CHEBI:58453"/>
        <dbReference type="EC" id="1.1.1.193"/>
    </reaction>
</comment>
<dbReference type="CDD" id="cd01284">
    <property type="entry name" value="Riboflavin_deaminase-reductase"/>
    <property type="match status" value="1"/>
</dbReference>
<evidence type="ECO:0000256" key="5">
    <source>
        <dbReference type="ARBA" id="ARBA00022619"/>
    </source>
</evidence>
<comment type="cofactor">
    <cofactor evidence="12">
        <name>Zn(2+)</name>
        <dbReference type="ChEBI" id="CHEBI:29105"/>
    </cofactor>
    <text evidence="12">Binds 1 zinc ion.</text>
</comment>
<keyword evidence="9 12" id="KW-0521">NADP</keyword>
<evidence type="ECO:0000256" key="11">
    <source>
        <dbReference type="ARBA" id="ARBA00023268"/>
    </source>
</evidence>
<keyword evidence="5 12" id="KW-0686">Riboflavin biosynthesis</keyword>